<accession>A0A419WHL4</accession>
<dbReference type="OrthoDB" id="182160at2157"/>
<evidence type="ECO:0000313" key="3">
    <source>
        <dbReference type="Proteomes" id="UP000283805"/>
    </source>
</evidence>
<evidence type="ECO:0000259" key="1">
    <source>
        <dbReference type="PROSITE" id="PS00028"/>
    </source>
</evidence>
<dbReference type="PROSITE" id="PS00028">
    <property type="entry name" value="ZINC_FINGER_C2H2_1"/>
    <property type="match status" value="1"/>
</dbReference>
<gene>
    <name evidence="2" type="ORF">ATJ93_1891</name>
</gene>
<dbReference type="Proteomes" id="UP000283805">
    <property type="component" value="Unassembled WGS sequence"/>
</dbReference>
<proteinExistence type="predicted"/>
<evidence type="ECO:0000313" key="2">
    <source>
        <dbReference type="EMBL" id="RKD95041.1"/>
    </source>
</evidence>
<comment type="caution">
    <text evidence="2">The sequence shown here is derived from an EMBL/GenBank/DDBJ whole genome shotgun (WGS) entry which is preliminary data.</text>
</comment>
<name>A0A419WHL4_9EURY</name>
<dbReference type="AlphaFoldDB" id="A0A419WHL4"/>
<keyword evidence="3" id="KW-1185">Reference proteome</keyword>
<dbReference type="InterPro" id="IPR013087">
    <property type="entry name" value="Znf_C2H2_type"/>
</dbReference>
<dbReference type="RefSeq" id="WP_170155551.1">
    <property type="nucleotide sequence ID" value="NZ_RAPO01000002.1"/>
</dbReference>
<protein>
    <recommendedName>
        <fullName evidence="1">C2H2-type domain-containing protein</fullName>
    </recommendedName>
</protein>
<organism evidence="2 3">
    <name type="scientific">Halopiger aswanensis</name>
    <dbReference type="NCBI Taxonomy" id="148449"/>
    <lineage>
        <taxon>Archaea</taxon>
        <taxon>Methanobacteriati</taxon>
        <taxon>Methanobacteriota</taxon>
        <taxon>Stenosarchaea group</taxon>
        <taxon>Halobacteria</taxon>
        <taxon>Halobacteriales</taxon>
        <taxon>Natrialbaceae</taxon>
        <taxon>Halopiger</taxon>
    </lineage>
</organism>
<sequence>MATRPPIECPICHDDLPRERRLEDHLVGTHSKRKLAKFVVSETEALREGDIAE</sequence>
<reference evidence="2 3" key="1">
    <citation type="submission" date="2018-09" db="EMBL/GenBank/DDBJ databases">
        <title>Genomic Encyclopedia of Archaeal and Bacterial Type Strains, Phase II (KMG-II): from individual species to whole genera.</title>
        <authorList>
            <person name="Goeker M."/>
        </authorList>
    </citation>
    <scope>NUCLEOTIDE SEQUENCE [LARGE SCALE GENOMIC DNA]</scope>
    <source>
        <strain evidence="2 3">DSM 13151</strain>
    </source>
</reference>
<feature type="domain" description="C2H2-type" evidence="1">
    <location>
        <begin position="9"/>
        <end position="30"/>
    </location>
</feature>
<dbReference type="EMBL" id="RAPO01000002">
    <property type="protein sequence ID" value="RKD95041.1"/>
    <property type="molecule type" value="Genomic_DNA"/>
</dbReference>